<feature type="domain" description="Methyltransferase type 11" evidence="1">
    <location>
        <begin position="43"/>
        <end position="128"/>
    </location>
</feature>
<dbReference type="EMBL" id="JYIX01000040">
    <property type="protein sequence ID" value="KJL30719.1"/>
    <property type="molecule type" value="Genomic_DNA"/>
</dbReference>
<dbReference type="PATRIC" id="fig|582680.6.peg.3745"/>
<dbReference type="InterPro" id="IPR029063">
    <property type="entry name" value="SAM-dependent_MTases_sf"/>
</dbReference>
<keyword evidence="2" id="KW-0830">Ubiquinone</keyword>
<dbReference type="RefSeq" id="WP_045273713.1">
    <property type="nucleotide sequence ID" value="NZ_JYIX01000040.1"/>
</dbReference>
<accession>A0A0F0LDG8</accession>
<dbReference type="GO" id="GO:0008757">
    <property type="term" value="F:S-adenosylmethionine-dependent methyltransferase activity"/>
    <property type="evidence" value="ECO:0007669"/>
    <property type="project" value="InterPro"/>
</dbReference>
<dbReference type="GO" id="GO:0043770">
    <property type="term" value="F:demethylmenaquinone methyltransferase activity"/>
    <property type="evidence" value="ECO:0007669"/>
    <property type="project" value="UniProtKB-EC"/>
</dbReference>
<dbReference type="CDD" id="cd02440">
    <property type="entry name" value="AdoMet_MTases"/>
    <property type="match status" value="1"/>
</dbReference>
<keyword evidence="2" id="KW-0489">Methyltransferase</keyword>
<dbReference type="Gene3D" id="3.40.50.150">
    <property type="entry name" value="Vaccinia Virus protein VP39"/>
    <property type="match status" value="1"/>
</dbReference>
<dbReference type="AlphaFoldDB" id="A0A0F0LDG8"/>
<organism evidence="2 3">
    <name type="scientific">Microbacterium azadirachtae</name>
    <dbReference type="NCBI Taxonomy" id="582680"/>
    <lineage>
        <taxon>Bacteria</taxon>
        <taxon>Bacillati</taxon>
        <taxon>Actinomycetota</taxon>
        <taxon>Actinomycetes</taxon>
        <taxon>Micrococcales</taxon>
        <taxon>Microbacteriaceae</taxon>
        <taxon>Microbacterium</taxon>
    </lineage>
</organism>
<keyword evidence="2" id="KW-0808">Transferase</keyword>
<comment type="caution">
    <text evidence="2">The sequence shown here is derived from an EMBL/GenBank/DDBJ whole genome shotgun (WGS) entry which is preliminary data.</text>
</comment>
<dbReference type="GO" id="GO:0032259">
    <property type="term" value="P:methylation"/>
    <property type="evidence" value="ECO:0007669"/>
    <property type="project" value="UniProtKB-KW"/>
</dbReference>
<reference evidence="2 3" key="1">
    <citation type="submission" date="2015-02" db="EMBL/GenBank/DDBJ databases">
        <title>Draft genome sequences of ten Microbacterium spp. with emphasis on heavy metal contaminated environments.</title>
        <authorList>
            <person name="Corretto E."/>
        </authorList>
    </citation>
    <scope>NUCLEOTIDE SEQUENCE [LARGE SCALE GENOMIC DNA]</scope>
    <source>
        <strain evidence="2 3">ARN176</strain>
    </source>
</reference>
<name>A0A0F0LDG8_9MICO</name>
<evidence type="ECO:0000259" key="1">
    <source>
        <dbReference type="Pfam" id="PF08241"/>
    </source>
</evidence>
<proteinExistence type="predicted"/>
<dbReference type="Pfam" id="PF08241">
    <property type="entry name" value="Methyltransf_11"/>
    <property type="match status" value="1"/>
</dbReference>
<dbReference type="EC" id="2.1.1.163" evidence="2"/>
<gene>
    <name evidence="2" type="primary">ubiE_6</name>
    <name evidence="2" type="ORF">RS86_03661</name>
</gene>
<evidence type="ECO:0000313" key="2">
    <source>
        <dbReference type="EMBL" id="KJL30719.1"/>
    </source>
</evidence>
<dbReference type="SUPFAM" id="SSF53335">
    <property type="entry name" value="S-adenosyl-L-methionine-dependent methyltransferases"/>
    <property type="match status" value="1"/>
</dbReference>
<evidence type="ECO:0000313" key="3">
    <source>
        <dbReference type="Proteomes" id="UP000033740"/>
    </source>
</evidence>
<protein>
    <submittedName>
        <fullName evidence="2">Ubiquinone/menaquinone biosynthesis C-methyltransferase UbiE</fullName>
        <ecNumber evidence="2">2.1.1.163</ecNumber>
    </submittedName>
</protein>
<keyword evidence="3" id="KW-1185">Reference proteome</keyword>
<dbReference type="Proteomes" id="UP000033740">
    <property type="component" value="Unassembled WGS sequence"/>
</dbReference>
<dbReference type="InterPro" id="IPR013216">
    <property type="entry name" value="Methyltransf_11"/>
</dbReference>
<dbReference type="STRING" id="582680.RS86_03661"/>
<sequence length="261" mass="27781">MSPRPNSWSGVGEAYAASYAELCAGTGATLRELLGAGDGRTLLDVGAGTGDLAASFVTDGWIVDPREPEASMRAVARQRHPEIRITEGALPRLPDADGAFDAVVANFVLNHVPDPRAAAAELRRVTRDAAAATIWIRSPSWLWAEVCERAGLQAAPGGRLPEDKDFERTADGFARMLQDGGWHAPDVVEKQWIWNAPATALWASVEGGVAGAGAYYLGLDAPDRARFRSAFDALIVERASDGVLALEHVAAVAVMRRDPSL</sequence>